<dbReference type="InterPro" id="IPR036465">
    <property type="entry name" value="vWFA_dom_sf"/>
</dbReference>
<dbReference type="SMART" id="SM00327">
    <property type="entry name" value="VWA"/>
    <property type="match status" value="2"/>
</dbReference>
<name>A0ABY7DQE2_MYAAR</name>
<feature type="domain" description="VWFA" evidence="1">
    <location>
        <begin position="36"/>
        <end position="206"/>
    </location>
</feature>
<proteinExistence type="predicted"/>
<accession>A0ABY7DQE2</accession>
<dbReference type="SUPFAM" id="SSF53300">
    <property type="entry name" value="vWA-like"/>
    <property type="match status" value="2"/>
</dbReference>
<reference evidence="2" key="1">
    <citation type="submission" date="2022-11" db="EMBL/GenBank/DDBJ databases">
        <title>Centuries of genome instability and evolution in soft-shell clam transmissible cancer (bioRxiv).</title>
        <authorList>
            <person name="Hart S.F.M."/>
            <person name="Yonemitsu M.A."/>
            <person name="Giersch R.M."/>
            <person name="Beal B.F."/>
            <person name="Arriagada G."/>
            <person name="Davis B.W."/>
            <person name="Ostrander E.A."/>
            <person name="Goff S.P."/>
            <person name="Metzger M.J."/>
        </authorList>
    </citation>
    <scope>NUCLEOTIDE SEQUENCE</scope>
    <source>
        <strain evidence="2">MELC-2E11</strain>
        <tissue evidence="2">Siphon/mantle</tissue>
    </source>
</reference>
<dbReference type="Gene3D" id="3.40.50.410">
    <property type="entry name" value="von Willebrand factor, type A domain"/>
    <property type="match status" value="2"/>
</dbReference>
<dbReference type="PRINTS" id="PR00453">
    <property type="entry name" value="VWFADOMAIN"/>
</dbReference>
<evidence type="ECO:0000313" key="2">
    <source>
        <dbReference type="EMBL" id="WAQ99333.1"/>
    </source>
</evidence>
<dbReference type="PROSITE" id="PS50234">
    <property type="entry name" value="VWFA"/>
    <property type="match status" value="2"/>
</dbReference>
<organism evidence="2 3">
    <name type="scientific">Mya arenaria</name>
    <name type="common">Soft-shell clam</name>
    <dbReference type="NCBI Taxonomy" id="6604"/>
    <lineage>
        <taxon>Eukaryota</taxon>
        <taxon>Metazoa</taxon>
        <taxon>Spiralia</taxon>
        <taxon>Lophotrochozoa</taxon>
        <taxon>Mollusca</taxon>
        <taxon>Bivalvia</taxon>
        <taxon>Autobranchia</taxon>
        <taxon>Heteroconchia</taxon>
        <taxon>Euheterodonta</taxon>
        <taxon>Imparidentia</taxon>
        <taxon>Neoheterodontei</taxon>
        <taxon>Myida</taxon>
        <taxon>Myoidea</taxon>
        <taxon>Myidae</taxon>
        <taxon>Mya</taxon>
    </lineage>
</organism>
<dbReference type="Pfam" id="PF00092">
    <property type="entry name" value="VWA"/>
    <property type="match status" value="2"/>
</dbReference>
<dbReference type="PANTHER" id="PTHR24020">
    <property type="entry name" value="COLLAGEN ALPHA"/>
    <property type="match status" value="1"/>
</dbReference>
<evidence type="ECO:0000313" key="3">
    <source>
        <dbReference type="Proteomes" id="UP001164746"/>
    </source>
</evidence>
<feature type="non-terminal residue" evidence="2">
    <location>
        <position position="421"/>
    </location>
</feature>
<evidence type="ECO:0000259" key="1">
    <source>
        <dbReference type="PROSITE" id="PS50234"/>
    </source>
</evidence>
<dbReference type="Proteomes" id="UP001164746">
    <property type="component" value="Chromosome 3"/>
</dbReference>
<gene>
    <name evidence="2" type="ORF">MAR_023706</name>
</gene>
<sequence length="421" mass="46355">TVSTSAQEVTATASIRPVWDTIADLAQAICQPIMADVIFLLDSSISMTAGDFRKQLDFINRFVDHVVVDEKNFRVSVVTFSSKAQLEISLTDYSDNVTLKKASRRNVYTSWVGEDQTACQRYIAEANTGKRYVFLLTDGMSSYRQSTLDAAAELRNFVTKILAIGIGSEISHDELLGVASPGDERAPEYVFSLHNFNALYTIIQQLVALTCDECLWNTSSDVTFLLDMRSGITDLHFSQAVDALTYLLSDTLNKNYNVTVRLALLSFGDESVQIHRHLTDTASTDSLIQYIQTLTVSRSCEGGSAELCGSSNINTLDTALHDIEQGIFSGSKNETRQTIILFTNGDLRIPTGSNSNHARLKESGKLILVVGLGEEFKVGSVQGLVSDPAYVYVSRSENSFRNLDVIATEILHTSCELTNNF</sequence>
<dbReference type="InterPro" id="IPR050525">
    <property type="entry name" value="ECM_Assembly_Org"/>
</dbReference>
<dbReference type="EMBL" id="CP111014">
    <property type="protein sequence ID" value="WAQ99333.1"/>
    <property type="molecule type" value="Genomic_DNA"/>
</dbReference>
<protein>
    <submittedName>
        <fullName evidence="2">CO6A6-like protein</fullName>
    </submittedName>
</protein>
<dbReference type="CDD" id="cd01450">
    <property type="entry name" value="vWFA_subfamily_ECM"/>
    <property type="match status" value="1"/>
</dbReference>
<feature type="domain" description="VWFA" evidence="1">
    <location>
        <begin position="221"/>
        <end position="410"/>
    </location>
</feature>
<dbReference type="PANTHER" id="PTHR24020:SF84">
    <property type="entry name" value="VWFA DOMAIN-CONTAINING PROTEIN"/>
    <property type="match status" value="1"/>
</dbReference>
<keyword evidence="3" id="KW-1185">Reference proteome</keyword>
<dbReference type="InterPro" id="IPR002035">
    <property type="entry name" value="VWF_A"/>
</dbReference>